<evidence type="ECO:0000313" key="8">
    <source>
        <dbReference type="Ensembl" id="ENSSTOP00000029571.1"/>
    </source>
</evidence>
<keyword evidence="5 6" id="KW-0472">Membrane</keyword>
<keyword evidence="4 6" id="KW-1133">Transmembrane helix</keyword>
<dbReference type="AlphaFoldDB" id="A0A287D7S9"/>
<evidence type="ECO:0000256" key="2">
    <source>
        <dbReference type="ARBA" id="ARBA00005467"/>
    </source>
</evidence>
<dbReference type="GO" id="GO:0000139">
    <property type="term" value="C:Golgi membrane"/>
    <property type="evidence" value="ECO:0007669"/>
    <property type="project" value="TreeGrafter"/>
</dbReference>
<evidence type="ECO:0000313" key="9">
    <source>
        <dbReference type="Proteomes" id="UP000005215"/>
    </source>
</evidence>
<dbReference type="PANTHER" id="PTHR13019:SF9">
    <property type="entry name" value="GOLGI APPARATUS MEMBRANE PROTEIN TVP23 HOMOLOG B"/>
    <property type="match status" value="1"/>
</dbReference>
<proteinExistence type="inferred from homology"/>
<dbReference type="EMBL" id="AGTP01031942">
    <property type="status" value="NOT_ANNOTATED_CDS"/>
    <property type="molecule type" value="Genomic_DNA"/>
</dbReference>
<protein>
    <recommendedName>
        <fullName evidence="6">Golgi apparatus membrane protein TVP23 homolog</fullName>
    </recommendedName>
</protein>
<dbReference type="STRING" id="43179.ENSSTOP00000029571"/>
<feature type="transmembrane region" description="Helical" evidence="6">
    <location>
        <begin position="111"/>
        <end position="130"/>
    </location>
</feature>
<reference evidence="9" key="1">
    <citation type="submission" date="2011-11" db="EMBL/GenBank/DDBJ databases">
        <title>The Draft Genome of Spermophilus tridecemlineatus.</title>
        <authorList>
            <consortium name="The Broad Institute Genome Assembly &amp; Analysis Group"/>
            <consortium name="Computational R&amp;D Group"/>
            <consortium name="and Sequencing Platform"/>
            <person name="Di Palma F."/>
            <person name="Alfoldi J."/>
            <person name="Johnson J."/>
            <person name="Berlin A."/>
            <person name="Gnerre S."/>
            <person name="Jaffe D."/>
            <person name="MacCallum I."/>
            <person name="Young S."/>
            <person name="Walker B.J."/>
            <person name="Lindblad-Toh K."/>
        </authorList>
    </citation>
    <scope>NUCLEOTIDE SEQUENCE [LARGE SCALE GENOMIC DNA]</scope>
</reference>
<reference evidence="8" key="3">
    <citation type="submission" date="2025-09" db="UniProtKB">
        <authorList>
            <consortium name="Ensembl"/>
        </authorList>
    </citation>
    <scope>IDENTIFICATION</scope>
</reference>
<evidence type="ECO:0000256" key="1">
    <source>
        <dbReference type="ARBA" id="ARBA00004141"/>
    </source>
</evidence>
<dbReference type="GeneTree" id="ENSGT00390000004428"/>
<dbReference type="Proteomes" id="UP000005215">
    <property type="component" value="Unassembled WGS sequence"/>
</dbReference>
<dbReference type="Pfam" id="PF05832">
    <property type="entry name" value="DUF846"/>
    <property type="match status" value="1"/>
</dbReference>
<feature type="region of interest" description="Disordered" evidence="7">
    <location>
        <begin position="1"/>
        <end position="26"/>
    </location>
</feature>
<feature type="transmembrane region" description="Helical" evidence="6">
    <location>
        <begin position="36"/>
        <end position="65"/>
    </location>
</feature>
<dbReference type="GO" id="GO:0016192">
    <property type="term" value="P:vesicle-mediated transport"/>
    <property type="evidence" value="ECO:0007669"/>
    <property type="project" value="TreeGrafter"/>
</dbReference>
<dbReference type="GO" id="GO:0009306">
    <property type="term" value="P:protein secretion"/>
    <property type="evidence" value="ECO:0007669"/>
    <property type="project" value="TreeGrafter"/>
</dbReference>
<name>A0A287D7S9_ICTTR</name>
<comment type="similarity">
    <text evidence="2 6">Belongs to the TVP23 family.</text>
</comment>
<evidence type="ECO:0000256" key="4">
    <source>
        <dbReference type="ARBA" id="ARBA00022989"/>
    </source>
</evidence>
<evidence type="ECO:0000256" key="6">
    <source>
        <dbReference type="RuleBase" id="RU361206"/>
    </source>
</evidence>
<dbReference type="InParanoid" id="A0A287D7S9"/>
<evidence type="ECO:0000256" key="3">
    <source>
        <dbReference type="ARBA" id="ARBA00022692"/>
    </source>
</evidence>
<feature type="transmembrane region" description="Helical" evidence="6">
    <location>
        <begin position="136"/>
        <end position="155"/>
    </location>
</feature>
<dbReference type="PANTHER" id="PTHR13019">
    <property type="entry name" value="GOLGI APPARATUS MEMBRANE PROTEIN TVP23"/>
    <property type="match status" value="1"/>
</dbReference>
<comment type="subcellular location">
    <subcellularLocation>
        <location evidence="1 6">Membrane</location>
        <topology evidence="1 6">Multi-pass membrane protein</topology>
    </subcellularLocation>
</comment>
<reference evidence="8" key="2">
    <citation type="submission" date="2025-08" db="UniProtKB">
        <authorList>
            <consortium name="Ensembl"/>
        </authorList>
    </citation>
    <scope>IDENTIFICATION</scope>
</reference>
<evidence type="ECO:0000256" key="7">
    <source>
        <dbReference type="SAM" id="MobiDB-lite"/>
    </source>
</evidence>
<dbReference type="Ensembl" id="ENSSTOT00000036785.1">
    <property type="protein sequence ID" value="ENSSTOP00000029571.1"/>
    <property type="gene ID" value="ENSSTOG00000031824.1"/>
</dbReference>
<keyword evidence="9" id="KW-1185">Reference proteome</keyword>
<evidence type="ECO:0000256" key="5">
    <source>
        <dbReference type="ARBA" id="ARBA00023136"/>
    </source>
</evidence>
<dbReference type="InterPro" id="IPR008564">
    <property type="entry name" value="TVP23-like"/>
</dbReference>
<accession>A0A287D7S9</accession>
<organism evidence="8 9">
    <name type="scientific">Ictidomys tridecemlineatus</name>
    <name type="common">Thirteen-lined ground squirrel</name>
    <name type="synonym">Spermophilus tridecemlineatus</name>
    <dbReference type="NCBI Taxonomy" id="43179"/>
    <lineage>
        <taxon>Eukaryota</taxon>
        <taxon>Metazoa</taxon>
        <taxon>Chordata</taxon>
        <taxon>Craniata</taxon>
        <taxon>Vertebrata</taxon>
        <taxon>Euteleostomi</taxon>
        <taxon>Mammalia</taxon>
        <taxon>Eutheria</taxon>
        <taxon>Euarchontoglires</taxon>
        <taxon>Glires</taxon>
        <taxon>Rodentia</taxon>
        <taxon>Sciuromorpha</taxon>
        <taxon>Sciuridae</taxon>
        <taxon>Xerinae</taxon>
        <taxon>Marmotini</taxon>
        <taxon>Ictidomys</taxon>
    </lineage>
</organism>
<sequence length="193" mass="22052">MLSQDSNDDKDVSLFDTEETTNRPRKSKTRHPVASFLHFAIIVYLLCELLSSSFIACMVTIILLLSCRLMVGLPWWNHIDDDGKNHWVFESRKASPQENNTISEAESRISWLKLIACPVLWVIFAFSALFSFRVKWLAVVIMGVVLQSANLCGYIRCKAGSRKNLTSMAISYLRKQFLKQNTGNEQRENLCSL</sequence>
<keyword evidence="3 6" id="KW-0812">Transmembrane</keyword>